<feature type="signal peptide" evidence="1">
    <location>
        <begin position="1"/>
        <end position="23"/>
    </location>
</feature>
<sequence length="195" mass="19833">MKKLVKIIVVAAFAIGFGVTAQAQDRSASIATNAEVFDAISVANLTSLEFGQVMKGAKKYISLAGDAASSDGEAVSSVGIRAGSFRVNAGAGAAVTLSFNNLSALTLVGEGDNRPTMPILFNQNHLGDPVTTLGYGTSDSDITPLVLGANSIVFPSTSVENGNGTYVYVGATVNPAADQASGEYTGTLTLTATYN</sequence>
<dbReference type="Pfam" id="PF14352">
    <property type="entry name" value="DUF4402"/>
    <property type="match status" value="1"/>
</dbReference>
<dbReference type="RefSeq" id="WP_222584772.1">
    <property type="nucleotide sequence ID" value="NZ_JAHVHP010000002.1"/>
</dbReference>
<dbReference type="EMBL" id="JAHVHP010000002">
    <property type="protein sequence ID" value="MBY5952512.1"/>
    <property type="molecule type" value="Genomic_DNA"/>
</dbReference>
<organism evidence="2 3">
    <name type="scientific">Algoriphagus marincola</name>
    <dbReference type="NCBI Taxonomy" id="264027"/>
    <lineage>
        <taxon>Bacteria</taxon>
        <taxon>Pseudomonadati</taxon>
        <taxon>Bacteroidota</taxon>
        <taxon>Cytophagia</taxon>
        <taxon>Cytophagales</taxon>
        <taxon>Cyclobacteriaceae</taxon>
        <taxon>Algoriphagus</taxon>
    </lineage>
</organism>
<accession>A0ABS7N867</accession>
<protein>
    <submittedName>
        <fullName evidence="2">DUF4402 domain-containing protein</fullName>
    </submittedName>
</protein>
<dbReference type="Proteomes" id="UP000766609">
    <property type="component" value="Unassembled WGS sequence"/>
</dbReference>
<evidence type="ECO:0000313" key="2">
    <source>
        <dbReference type="EMBL" id="MBY5952512.1"/>
    </source>
</evidence>
<keyword evidence="3" id="KW-1185">Reference proteome</keyword>
<comment type="caution">
    <text evidence="2">The sequence shown here is derived from an EMBL/GenBank/DDBJ whole genome shotgun (WGS) entry which is preliminary data.</text>
</comment>
<keyword evidence="1" id="KW-0732">Signal</keyword>
<dbReference type="InterPro" id="IPR025514">
    <property type="entry name" value="DUF4402"/>
</dbReference>
<reference evidence="2 3" key="1">
    <citation type="submission" date="2021-06" db="EMBL/GenBank/DDBJ databases">
        <title>44 bacteria genomes isolated from Dapeng, Shenzhen.</title>
        <authorList>
            <person name="Zheng W."/>
            <person name="Yu S."/>
            <person name="Huang Y."/>
        </authorList>
    </citation>
    <scope>NUCLEOTIDE SEQUENCE [LARGE SCALE GENOMIC DNA]</scope>
    <source>
        <strain evidence="2 3">DP5N14-6</strain>
    </source>
</reference>
<gene>
    <name evidence="2" type="ORF">KUV23_16100</name>
</gene>
<evidence type="ECO:0000313" key="3">
    <source>
        <dbReference type="Proteomes" id="UP000766609"/>
    </source>
</evidence>
<evidence type="ECO:0000256" key="1">
    <source>
        <dbReference type="SAM" id="SignalP"/>
    </source>
</evidence>
<proteinExistence type="predicted"/>
<name>A0ABS7N867_9BACT</name>
<feature type="chain" id="PRO_5045998722" evidence="1">
    <location>
        <begin position="24"/>
        <end position="195"/>
    </location>
</feature>